<evidence type="ECO:0000313" key="1">
    <source>
        <dbReference type="EMBL" id="AEM88855.1"/>
    </source>
</evidence>
<proteinExistence type="predicted"/>
<accession>G2PHQ4</accession>
<name>G2PHQ4_STRV4</name>
<dbReference type="Proteomes" id="UP000008703">
    <property type="component" value="Plasmid pSTRVI02"/>
</dbReference>
<dbReference type="HOGENOM" id="CLU_1214274_0_0_11"/>
<reference evidence="1" key="1">
    <citation type="submission" date="2011-08" db="EMBL/GenBank/DDBJ databases">
        <title>Complete sequence of plasmid 2 of Streptomyces violaceusniger Tu 4113.</title>
        <authorList>
            <consortium name="US DOE Joint Genome Institute"/>
            <person name="Lucas S."/>
            <person name="Han J."/>
            <person name="Lapidus A."/>
            <person name="Cheng J.-F."/>
            <person name="Goodwin L."/>
            <person name="Pitluck S."/>
            <person name="Peters L."/>
            <person name="Ivanova N."/>
            <person name="Daligault H."/>
            <person name="Detter J.C."/>
            <person name="Han C."/>
            <person name="Tapia R."/>
            <person name="Land M."/>
            <person name="Hauser L."/>
            <person name="Kyrpides N."/>
            <person name="Ivanova N."/>
            <person name="Pagani I."/>
            <person name="Hagen A."/>
            <person name="Katz L."/>
            <person name="Fiedler H.-P."/>
            <person name="Keasling J."/>
            <person name="Fortman J."/>
            <person name="Woyke T."/>
        </authorList>
    </citation>
    <scope>NUCLEOTIDE SEQUENCE [LARGE SCALE GENOMIC DNA]</scope>
    <source>
        <strain evidence="1">Tu 4113</strain>
        <plasmid evidence="1">pSTRVI02</plasmid>
    </source>
</reference>
<keyword evidence="1" id="KW-0614">Plasmid</keyword>
<dbReference type="AlphaFoldDB" id="G2PHQ4"/>
<dbReference type="RefSeq" id="WP_014043790.1">
    <property type="nucleotide sequence ID" value="NC_015952.1"/>
</dbReference>
<gene>
    <name evidence="1" type="ORF">Strvi_0079</name>
</gene>
<keyword evidence="2" id="KW-1185">Reference proteome</keyword>
<protein>
    <submittedName>
        <fullName evidence="1">Uncharacterized protein</fullName>
    </submittedName>
</protein>
<sequence length="228" mass="24630">MNHTTTAPMIREALADEGLSAEERAPHLRVPCGLATEILITAGEKSGRAHFDLPVSGAYGFQASEFETGEGQDGAAYVYATGMQPTKPLEQEARAMAAAVNRSVRGATGAPAAVLLAAPLVSYLDCAGMERVPEEHQERVRAIIAGGETRADESGRVLLRECADASMDLYALKTALDGLWRAYADTGALRDDELEWHDVRPYMIRAARSAVRDRWNNPRSWSGMRAGA</sequence>
<geneLocation type="plasmid" evidence="1 2">
    <name>pSTRVI02</name>
</geneLocation>
<dbReference type="EMBL" id="CP002996">
    <property type="protein sequence ID" value="AEM88855.1"/>
    <property type="molecule type" value="Genomic_DNA"/>
</dbReference>
<organism evidence="1 2">
    <name type="scientific">Streptomyces violaceusniger (strain Tu 4113)</name>
    <dbReference type="NCBI Taxonomy" id="653045"/>
    <lineage>
        <taxon>Bacteria</taxon>
        <taxon>Bacillati</taxon>
        <taxon>Actinomycetota</taxon>
        <taxon>Actinomycetes</taxon>
        <taxon>Kitasatosporales</taxon>
        <taxon>Streptomycetaceae</taxon>
        <taxon>Streptomyces</taxon>
        <taxon>Streptomyces violaceusniger group</taxon>
    </lineage>
</organism>
<dbReference type="KEGG" id="svl:Strvi_0079"/>
<evidence type="ECO:0000313" key="2">
    <source>
        <dbReference type="Proteomes" id="UP000008703"/>
    </source>
</evidence>